<comment type="caution">
    <text evidence="1">The sequence shown here is derived from an EMBL/GenBank/DDBJ whole genome shotgun (WGS) entry which is preliminary data.</text>
</comment>
<keyword evidence="2" id="KW-1185">Reference proteome</keyword>
<dbReference type="OrthoDB" id="1809626at2"/>
<reference evidence="1 2" key="1">
    <citation type="submission" date="2013-09" db="EMBL/GenBank/DDBJ databases">
        <title>Biodegradation of hydrocarbons in the deep terrestrial subsurface : characterization of a microbial consortium composed of two Desulfotomaculum species originating from a deep geological formation.</title>
        <authorList>
            <person name="Aullo T."/>
            <person name="Berlendis S."/>
            <person name="Lascourreges J.-F."/>
            <person name="Dessort D."/>
            <person name="Saint-Laurent S."/>
            <person name="Schraauwers B."/>
            <person name="Mas J."/>
            <person name="Magot M."/>
            <person name="Ranchou-Peyruse A."/>
        </authorList>
    </citation>
    <scope>NUCLEOTIDE SEQUENCE [LARGE SCALE GENOMIC DNA]</scope>
    <source>
        <strain evidence="1 2">Bs107</strain>
    </source>
</reference>
<name>A0A2C6MEM2_9FIRM</name>
<dbReference type="AlphaFoldDB" id="A0A2C6MEM2"/>
<proteinExistence type="predicted"/>
<dbReference type="InterPro" id="IPR009229">
    <property type="entry name" value="AgrD"/>
</dbReference>
<evidence type="ECO:0000313" key="2">
    <source>
        <dbReference type="Proteomes" id="UP000222564"/>
    </source>
</evidence>
<sequence length="39" mass="4441">MKNKVILLLGTVLFWLAQVNISNACVITHYEPKVPDCLR</sequence>
<dbReference type="EMBL" id="AWQQ01000056">
    <property type="protein sequence ID" value="PHJ38074.1"/>
    <property type="molecule type" value="Genomic_DNA"/>
</dbReference>
<dbReference type="RefSeq" id="WP_099083258.1">
    <property type="nucleotide sequence ID" value="NZ_AWQQ01000056.1"/>
</dbReference>
<organism evidence="1 2">
    <name type="scientific">Desulforamulus profundi</name>
    <dbReference type="NCBI Taxonomy" id="1383067"/>
    <lineage>
        <taxon>Bacteria</taxon>
        <taxon>Bacillati</taxon>
        <taxon>Bacillota</taxon>
        <taxon>Clostridia</taxon>
        <taxon>Eubacteriales</taxon>
        <taxon>Peptococcaceae</taxon>
        <taxon>Desulforamulus</taxon>
    </lineage>
</organism>
<gene>
    <name evidence="1" type="ORF">P378_12080</name>
</gene>
<dbReference type="NCBIfam" id="TIGR04223">
    <property type="entry name" value="quorum_AgrD"/>
    <property type="match status" value="1"/>
</dbReference>
<protein>
    <submittedName>
        <fullName evidence="1">Autoinducer</fullName>
    </submittedName>
</protein>
<accession>A0A2C6MEM2</accession>
<evidence type="ECO:0000313" key="1">
    <source>
        <dbReference type="EMBL" id="PHJ38074.1"/>
    </source>
</evidence>
<dbReference type="Proteomes" id="UP000222564">
    <property type="component" value="Unassembled WGS sequence"/>
</dbReference>